<keyword evidence="3" id="KW-1003">Cell membrane</keyword>
<dbReference type="AlphaFoldDB" id="A0A9W9HYZ4"/>
<reference evidence="10" key="2">
    <citation type="journal article" date="2023" name="IMA Fungus">
        <title>Comparative genomic study of the Penicillium genus elucidates a diverse pangenome and 15 lateral gene transfer events.</title>
        <authorList>
            <person name="Petersen C."/>
            <person name="Sorensen T."/>
            <person name="Nielsen M.R."/>
            <person name="Sondergaard T.E."/>
            <person name="Sorensen J.L."/>
            <person name="Fitzpatrick D.A."/>
            <person name="Frisvad J.C."/>
            <person name="Nielsen K.L."/>
        </authorList>
    </citation>
    <scope>NUCLEOTIDE SEQUENCE</scope>
    <source>
        <strain evidence="10">IBT 21917</strain>
    </source>
</reference>
<evidence type="ECO:0000259" key="9">
    <source>
        <dbReference type="PROSITE" id="PS50850"/>
    </source>
</evidence>
<keyword evidence="6 8" id="KW-0472">Membrane</keyword>
<dbReference type="PANTHER" id="PTHR23502">
    <property type="entry name" value="MAJOR FACILITATOR SUPERFAMILY"/>
    <property type="match status" value="1"/>
</dbReference>
<keyword evidence="5 8" id="KW-1133">Transmembrane helix</keyword>
<dbReference type="Gene3D" id="1.20.1250.20">
    <property type="entry name" value="MFS general substrate transporter like domains"/>
    <property type="match status" value="1"/>
</dbReference>
<keyword evidence="4 8" id="KW-0812">Transmembrane</keyword>
<dbReference type="Pfam" id="PF07690">
    <property type="entry name" value="MFS_1"/>
    <property type="match status" value="1"/>
</dbReference>
<feature type="transmembrane region" description="Helical" evidence="8">
    <location>
        <begin position="474"/>
        <end position="496"/>
    </location>
</feature>
<evidence type="ECO:0000256" key="4">
    <source>
        <dbReference type="ARBA" id="ARBA00022692"/>
    </source>
</evidence>
<dbReference type="InterPro" id="IPR036259">
    <property type="entry name" value="MFS_trans_sf"/>
</dbReference>
<proteinExistence type="inferred from homology"/>
<dbReference type="FunFam" id="1.20.1250.20:FF:000011">
    <property type="entry name" value="MFS multidrug transporter, putative"/>
    <property type="match status" value="1"/>
</dbReference>
<feature type="transmembrane region" description="Helical" evidence="8">
    <location>
        <begin position="381"/>
        <end position="400"/>
    </location>
</feature>
<evidence type="ECO:0000256" key="5">
    <source>
        <dbReference type="ARBA" id="ARBA00022989"/>
    </source>
</evidence>
<reference evidence="10" key="1">
    <citation type="submission" date="2022-11" db="EMBL/GenBank/DDBJ databases">
        <authorList>
            <person name="Petersen C."/>
        </authorList>
    </citation>
    <scope>NUCLEOTIDE SEQUENCE</scope>
    <source>
        <strain evidence="10">IBT 21917</strain>
    </source>
</reference>
<feature type="transmembrane region" description="Helical" evidence="8">
    <location>
        <begin position="301"/>
        <end position="327"/>
    </location>
</feature>
<evidence type="ECO:0000256" key="1">
    <source>
        <dbReference type="ARBA" id="ARBA00004651"/>
    </source>
</evidence>
<evidence type="ECO:0000256" key="2">
    <source>
        <dbReference type="ARBA" id="ARBA00022448"/>
    </source>
</evidence>
<dbReference type="Proteomes" id="UP001146351">
    <property type="component" value="Unassembled WGS sequence"/>
</dbReference>
<organism evidence="10 11">
    <name type="scientific">Penicillium capsulatum</name>
    <dbReference type="NCBI Taxonomy" id="69766"/>
    <lineage>
        <taxon>Eukaryota</taxon>
        <taxon>Fungi</taxon>
        <taxon>Dikarya</taxon>
        <taxon>Ascomycota</taxon>
        <taxon>Pezizomycotina</taxon>
        <taxon>Eurotiomycetes</taxon>
        <taxon>Eurotiomycetidae</taxon>
        <taxon>Eurotiales</taxon>
        <taxon>Aspergillaceae</taxon>
        <taxon>Penicillium</taxon>
    </lineage>
</organism>
<feature type="transmembrane region" description="Helical" evidence="8">
    <location>
        <begin position="136"/>
        <end position="155"/>
    </location>
</feature>
<evidence type="ECO:0000313" key="11">
    <source>
        <dbReference type="Proteomes" id="UP001146351"/>
    </source>
</evidence>
<feature type="transmembrane region" description="Helical" evidence="8">
    <location>
        <begin position="105"/>
        <end position="124"/>
    </location>
</feature>
<accession>A0A9W9HYZ4</accession>
<feature type="transmembrane region" description="Helical" evidence="8">
    <location>
        <begin position="64"/>
        <end position="85"/>
    </location>
</feature>
<dbReference type="PANTHER" id="PTHR23502:SF186">
    <property type="entry name" value="MAJOR FACILITATOR SUPERFAMILY (MFS) PROFILE DOMAIN-CONTAINING PROTEIN"/>
    <property type="match status" value="1"/>
</dbReference>
<dbReference type="GO" id="GO:0005886">
    <property type="term" value="C:plasma membrane"/>
    <property type="evidence" value="ECO:0007669"/>
    <property type="project" value="UniProtKB-SubCell"/>
</dbReference>
<dbReference type="EMBL" id="JAPQKO010000005">
    <property type="protein sequence ID" value="KAJ5161558.1"/>
    <property type="molecule type" value="Genomic_DNA"/>
</dbReference>
<gene>
    <name evidence="10" type="ORF">N7492_006950</name>
</gene>
<comment type="similarity">
    <text evidence="7">Belongs to the major facilitator superfamily. DHA1 family. Polyamines/proton antiporter (TC 2.A.1.2.16) subfamily.</text>
</comment>
<dbReference type="CDD" id="cd17323">
    <property type="entry name" value="MFS_Tpo1_MDR_like"/>
    <property type="match status" value="1"/>
</dbReference>
<evidence type="ECO:0000313" key="10">
    <source>
        <dbReference type="EMBL" id="KAJ5161558.1"/>
    </source>
</evidence>
<evidence type="ECO:0000256" key="8">
    <source>
        <dbReference type="SAM" id="Phobius"/>
    </source>
</evidence>
<feature type="transmembrane region" description="Helical" evidence="8">
    <location>
        <begin position="406"/>
        <end position="427"/>
    </location>
</feature>
<evidence type="ECO:0000256" key="6">
    <source>
        <dbReference type="ARBA" id="ARBA00023136"/>
    </source>
</evidence>
<evidence type="ECO:0000256" key="7">
    <source>
        <dbReference type="ARBA" id="ARBA00038459"/>
    </source>
</evidence>
<feature type="transmembrane region" description="Helical" evidence="8">
    <location>
        <begin position="161"/>
        <end position="183"/>
    </location>
</feature>
<dbReference type="PROSITE" id="PS50850">
    <property type="entry name" value="MFS"/>
    <property type="match status" value="1"/>
</dbReference>
<keyword evidence="11" id="KW-1185">Reference proteome</keyword>
<comment type="subcellular location">
    <subcellularLocation>
        <location evidence="1">Cell membrane</location>
        <topology evidence="1">Multi-pass membrane protein</topology>
    </subcellularLocation>
</comment>
<feature type="transmembrane region" description="Helical" evidence="8">
    <location>
        <begin position="228"/>
        <end position="253"/>
    </location>
</feature>
<feature type="domain" description="Major facilitator superfamily (MFS) profile" evidence="9">
    <location>
        <begin position="70"/>
        <end position="503"/>
    </location>
</feature>
<feature type="transmembrane region" description="Helical" evidence="8">
    <location>
        <begin position="439"/>
        <end position="462"/>
    </location>
</feature>
<dbReference type="SUPFAM" id="SSF103473">
    <property type="entry name" value="MFS general substrate transporter"/>
    <property type="match status" value="1"/>
</dbReference>
<feature type="transmembrane region" description="Helical" evidence="8">
    <location>
        <begin position="339"/>
        <end position="361"/>
    </location>
</feature>
<name>A0A9W9HYZ4_9EURO</name>
<dbReference type="InterPro" id="IPR011701">
    <property type="entry name" value="MFS"/>
</dbReference>
<dbReference type="GO" id="GO:0022857">
    <property type="term" value="F:transmembrane transporter activity"/>
    <property type="evidence" value="ECO:0007669"/>
    <property type="project" value="InterPro"/>
</dbReference>
<keyword evidence="2" id="KW-0813">Transport</keyword>
<dbReference type="OrthoDB" id="446368at2759"/>
<protein>
    <recommendedName>
        <fullName evidence="9">Major facilitator superfamily (MFS) profile domain-containing protein</fullName>
    </recommendedName>
</protein>
<feature type="transmembrane region" description="Helical" evidence="8">
    <location>
        <begin position="195"/>
        <end position="216"/>
    </location>
</feature>
<comment type="caution">
    <text evidence="10">The sequence shown here is derived from an EMBL/GenBank/DDBJ whole genome shotgun (WGS) entry which is preliminary data.</text>
</comment>
<dbReference type="InterPro" id="IPR020846">
    <property type="entry name" value="MFS_dom"/>
</dbReference>
<sequence length="522" mass="57174">MAKPMPTVEISTPRRIPAWRLVFDQSCVTDDILDYEYDGSGTEESPYKVTWLDKDPRNPMEFSAVSRWLIVVLMGLVTLAVALVSSAYSGSIKEIVLEFHVSEEIALLGISLFVLGFAVGPLVWAPLSEIYGRRYILIASSVGLTVFTAGCAGSKNIWTLVILRFFAGTLGSAPFAVAGAVLADTFPTISRGLASGLYCAAPFLGPVLGPFVGGFLSESAGWRWVEGLVAVFSGLLGIVTFFTLPETFAPILLRKRAECLSQTTGMIYRSTIDIEKGKTPMKTIFKVALSRPWILLFREPIVLFSSLYLAIIYGILYLMFAALPIVYGKERGWSEGMSGLSFLGILIGILFSAVVMFPIYFRYKKKTLALSSGRLAPEERLPDAFIGAIALPVGLFWFAWTNYPSIHWMNSIAAGVPFGFGMVIVLLPVMNYVIDAYTIYAASALAATTALRSIFGAVFPLFTTYMYEGIGIHWASSIPAFLALACVPIPFLFYYYGTAIRKRCKYAAQSDAIMEHLFGNVA</sequence>
<evidence type="ECO:0000256" key="3">
    <source>
        <dbReference type="ARBA" id="ARBA00022475"/>
    </source>
</evidence>